<comment type="caution">
    <text evidence="2">The sequence shown here is derived from an EMBL/GenBank/DDBJ whole genome shotgun (WGS) entry which is preliminary data.</text>
</comment>
<evidence type="ECO:0000259" key="1">
    <source>
        <dbReference type="Pfam" id="PF01973"/>
    </source>
</evidence>
<dbReference type="Proteomes" id="UP001171111">
    <property type="component" value="Unassembled WGS sequence"/>
</dbReference>
<gene>
    <name evidence="2" type="ORF">Q2362_01265</name>
</gene>
<dbReference type="RefSeq" id="WP_302243469.1">
    <property type="nucleotide sequence ID" value="NZ_JAULJQ010000001.1"/>
</dbReference>
<evidence type="ECO:0000313" key="3">
    <source>
        <dbReference type="Proteomes" id="UP001171111"/>
    </source>
</evidence>
<dbReference type="PANTHER" id="PTHR41786">
    <property type="entry name" value="MOTILITY ACCESSORY FACTOR MAF"/>
    <property type="match status" value="1"/>
</dbReference>
<dbReference type="EMBL" id="JAULJQ010000001">
    <property type="protein sequence ID" value="MDO2408729.1"/>
    <property type="molecule type" value="Genomic_DNA"/>
</dbReference>
<reference evidence="2 3" key="1">
    <citation type="submission" date="2023-06" db="EMBL/GenBank/DDBJ databases">
        <title>Campylobacter magnum sp. nov., isolated from cecal contents of domestic pigs (Sus scrofa domesticus).</title>
        <authorList>
            <person name="Papic B."/>
            <person name="Gruntar I."/>
        </authorList>
    </citation>
    <scope>NUCLEOTIDE SEQUENCE [LARGE SCALE GENOMIC DNA]</scope>
    <source>
        <strain evidence="3">34484-21</strain>
    </source>
</reference>
<sequence>MTNEEFSNQIEAIAKKKGTISKFEKNLIATAVYSAPLAKRLLELQGNKKINVFTGKDPLDINLITKDGSRYMYENPLKDIEEQLDSFEKEYSRYGALFLYGLGNGVLLKGILQNQTHKTIVVFEPEIEIIYIVFHFFDFSTQIFKNRLIIFQSDILDMPHYYIMAKMKDVLLSARLFNLYITSNFYDIYKEDMQKVTAGISKAIMQLLREAGNDGVDSLIGVRQTTEHIPDMLESIPLSHIKKQRNKKNKTSIIVSTGPSLNKQLKLLKKAAKHATIISIDASYPILKKHGIKPDYVACIEREPLTAEFFASKPSEFDENIIFVVATLVHSNTVEYLKGRNTAYIFRPLSYEKGFGDFDFGYIGGGQSAAHLAFDLSVQLGHEKIVLIGQDLAYGKGRSTHAKGHVTTTELEEAMPSEYAPAYGGDGEVETMTVWNQFRQFFEVLITLTKKDHKEISVYNCTEGGARIEGAIEMPFKELLEKEVFNETKVQLPLPNKLNDRQKEAKYKKFSKRIKATLKYGESLQKKCEKLFLKLAKQVERGKKLKEKGKAKKINYDKLQKLSFEIGDFKASLDDKRFLSSYYAVLNSFIQHQELEFAAIIAKPSETLEEKREKLFNWVSVQGNWLFNIAGGISVMRENIENCSQKWLR</sequence>
<protein>
    <submittedName>
        <fullName evidence="2">DUF115 domain-containing protein</fullName>
    </submittedName>
</protein>
<name>A0ABT8T6E9_9BACT</name>
<keyword evidence="3" id="KW-1185">Reference proteome</keyword>
<feature type="domain" description="6-hydroxymethylpterin diphosphokinase MptE-like" evidence="1">
    <location>
        <begin position="224"/>
        <end position="396"/>
    </location>
</feature>
<evidence type="ECO:0000313" key="2">
    <source>
        <dbReference type="EMBL" id="MDO2408729.1"/>
    </source>
</evidence>
<dbReference type="Pfam" id="PF01973">
    <property type="entry name" value="MptE-like"/>
    <property type="match status" value="1"/>
</dbReference>
<dbReference type="PANTHER" id="PTHR41786:SF1">
    <property type="entry name" value="6-HYDROXYMETHYLPTERIN DIPHOSPHOKINASE MPTE-LIKE DOMAIN-CONTAINING PROTEIN"/>
    <property type="match status" value="1"/>
</dbReference>
<accession>A0ABT8T6E9</accession>
<proteinExistence type="predicted"/>
<dbReference type="InterPro" id="IPR002826">
    <property type="entry name" value="MptE-like"/>
</dbReference>
<organism evidence="2 3">
    <name type="scientific">Campylobacter magnus</name>
    <dbReference type="NCBI Taxonomy" id="3026462"/>
    <lineage>
        <taxon>Bacteria</taxon>
        <taxon>Pseudomonadati</taxon>
        <taxon>Campylobacterota</taxon>
        <taxon>Epsilonproteobacteria</taxon>
        <taxon>Campylobacterales</taxon>
        <taxon>Campylobacteraceae</taxon>
        <taxon>Campylobacter</taxon>
    </lineage>
</organism>